<dbReference type="EMBL" id="JADIME010000073">
    <property type="protein sequence ID" value="MBO8465678.1"/>
    <property type="molecule type" value="Genomic_DNA"/>
</dbReference>
<dbReference type="Pfam" id="PF13181">
    <property type="entry name" value="TPR_8"/>
    <property type="match status" value="2"/>
</dbReference>
<dbReference type="InterPro" id="IPR018062">
    <property type="entry name" value="HTH_AraC-typ_CS"/>
</dbReference>
<feature type="domain" description="HTH araC/xylS-type" evidence="6">
    <location>
        <begin position="461"/>
        <end position="564"/>
    </location>
</feature>
<evidence type="ECO:0000259" key="6">
    <source>
        <dbReference type="PROSITE" id="PS01124"/>
    </source>
</evidence>
<keyword evidence="5" id="KW-1133">Transmembrane helix</keyword>
<evidence type="ECO:0000256" key="3">
    <source>
        <dbReference type="ARBA" id="ARBA00023163"/>
    </source>
</evidence>
<name>A0A9D9N9Q5_9BACT</name>
<evidence type="ECO:0000256" key="5">
    <source>
        <dbReference type="SAM" id="Phobius"/>
    </source>
</evidence>
<feature type="transmembrane region" description="Helical" evidence="5">
    <location>
        <begin position="390"/>
        <end position="411"/>
    </location>
</feature>
<dbReference type="Gene3D" id="1.25.40.10">
    <property type="entry name" value="Tetratricopeptide repeat domain"/>
    <property type="match status" value="1"/>
</dbReference>
<dbReference type="InterPro" id="IPR009057">
    <property type="entry name" value="Homeodomain-like_sf"/>
</dbReference>
<dbReference type="Proteomes" id="UP000823597">
    <property type="component" value="Unassembled WGS sequence"/>
</dbReference>
<keyword evidence="4" id="KW-0802">TPR repeat</keyword>
<evidence type="ECO:0000256" key="2">
    <source>
        <dbReference type="ARBA" id="ARBA00023125"/>
    </source>
</evidence>
<reference evidence="7" key="1">
    <citation type="submission" date="2020-10" db="EMBL/GenBank/DDBJ databases">
        <authorList>
            <person name="Gilroy R."/>
        </authorList>
    </citation>
    <scope>NUCLEOTIDE SEQUENCE</scope>
    <source>
        <strain evidence="7">10037</strain>
    </source>
</reference>
<dbReference type="GO" id="GO:0043565">
    <property type="term" value="F:sequence-specific DNA binding"/>
    <property type="evidence" value="ECO:0007669"/>
    <property type="project" value="InterPro"/>
</dbReference>
<evidence type="ECO:0000256" key="4">
    <source>
        <dbReference type="PROSITE-ProRule" id="PRU00339"/>
    </source>
</evidence>
<dbReference type="PROSITE" id="PS50005">
    <property type="entry name" value="TPR"/>
    <property type="match status" value="1"/>
</dbReference>
<dbReference type="InterPro" id="IPR018060">
    <property type="entry name" value="HTH_AraC"/>
</dbReference>
<keyword evidence="5" id="KW-0472">Membrane</keyword>
<evidence type="ECO:0000313" key="8">
    <source>
        <dbReference type="Proteomes" id="UP000823597"/>
    </source>
</evidence>
<gene>
    <name evidence="7" type="ORF">IAB93_06760</name>
</gene>
<keyword evidence="3" id="KW-0804">Transcription</keyword>
<dbReference type="InterPro" id="IPR019734">
    <property type="entry name" value="TPR_rpt"/>
</dbReference>
<dbReference type="SMART" id="SM00028">
    <property type="entry name" value="TPR"/>
    <property type="match status" value="3"/>
</dbReference>
<dbReference type="GO" id="GO:0003700">
    <property type="term" value="F:DNA-binding transcription factor activity"/>
    <property type="evidence" value="ECO:0007669"/>
    <property type="project" value="InterPro"/>
</dbReference>
<dbReference type="SUPFAM" id="SSF46689">
    <property type="entry name" value="Homeodomain-like"/>
    <property type="match status" value="1"/>
</dbReference>
<dbReference type="PROSITE" id="PS01124">
    <property type="entry name" value="HTH_ARAC_FAMILY_2"/>
    <property type="match status" value="1"/>
</dbReference>
<reference evidence="7" key="2">
    <citation type="journal article" date="2021" name="PeerJ">
        <title>Extensive microbial diversity within the chicken gut microbiome revealed by metagenomics and culture.</title>
        <authorList>
            <person name="Gilroy R."/>
            <person name="Ravi A."/>
            <person name="Getino M."/>
            <person name="Pursley I."/>
            <person name="Horton D.L."/>
            <person name="Alikhan N.F."/>
            <person name="Baker D."/>
            <person name="Gharbi K."/>
            <person name="Hall N."/>
            <person name="Watson M."/>
            <person name="Adriaenssens E.M."/>
            <person name="Foster-Nyarko E."/>
            <person name="Jarju S."/>
            <person name="Secka A."/>
            <person name="Antonio M."/>
            <person name="Oren A."/>
            <person name="Chaudhuri R.R."/>
            <person name="La Ragione R."/>
            <person name="Hildebrand F."/>
            <person name="Pallen M.J."/>
        </authorList>
    </citation>
    <scope>NUCLEOTIDE SEQUENCE</scope>
    <source>
        <strain evidence="7">10037</strain>
    </source>
</reference>
<keyword evidence="2" id="KW-0238">DNA-binding</keyword>
<accession>A0A9D9N9Q5</accession>
<dbReference type="PANTHER" id="PTHR43280">
    <property type="entry name" value="ARAC-FAMILY TRANSCRIPTIONAL REGULATOR"/>
    <property type="match status" value="1"/>
</dbReference>
<dbReference type="Gene3D" id="1.10.10.60">
    <property type="entry name" value="Homeodomain-like"/>
    <property type="match status" value="2"/>
</dbReference>
<sequence>MSRAIDIAVLTSFTCILCMGGGILHAAHADSSWLIDEADRIMAMEAPERGIESLAIFKEGENTGDPLVSTYGNALLGFHYLLENISDSALFFLNNAINISEKAEKRGGHGPELDYILSRTYNNLALYYLNFSLDYYKASEYLYKALESCDKGSNGTLYPLILANLTLIHYFKADTTGMQYARLLKEWSDKNEGKYKFHAEYSIALMHFTCGDYKMAETDILEAIEWLGADGKQYNRELIFAYNLLGKTYLKMEDKPNALTALKKASSLAEGGTTSDITDTYLTLGNFYIDEGQYDMALETMQKGISMCDSTSSNVHYNELLEKISFIYTLKNDYKSALDFYMLYLEHEKSLFSRDKEYALGEIRAKYNLGQYENRLKEQEITILKRNSQLMLLVFAIIVIISVSGAIWYFYYKKKKYYEKIVKQYKEQVSLNRQIRELEDKNPDKYNKSSLSETKGNDLWEQVTQCMEKGQVYHDSELTIDKLAARLSTNRSYLSRVINEYAGMNFNQYLNKYRIEEAIRSIAESKGECLLKSLAFDLGFKSTSGFNKAFSKETGIPPSVFRDKCRQ</sequence>
<proteinExistence type="predicted"/>
<evidence type="ECO:0000256" key="1">
    <source>
        <dbReference type="ARBA" id="ARBA00023015"/>
    </source>
</evidence>
<keyword evidence="1" id="KW-0805">Transcription regulation</keyword>
<evidence type="ECO:0000313" key="7">
    <source>
        <dbReference type="EMBL" id="MBO8465678.1"/>
    </source>
</evidence>
<dbReference type="SMART" id="SM00342">
    <property type="entry name" value="HTH_ARAC"/>
    <property type="match status" value="1"/>
</dbReference>
<dbReference type="InterPro" id="IPR011990">
    <property type="entry name" value="TPR-like_helical_dom_sf"/>
</dbReference>
<organism evidence="7 8">
    <name type="scientific">Candidatus Merdivivens pullistercoris</name>
    <dbReference type="NCBI Taxonomy" id="2840873"/>
    <lineage>
        <taxon>Bacteria</taxon>
        <taxon>Pseudomonadati</taxon>
        <taxon>Bacteroidota</taxon>
        <taxon>Bacteroidia</taxon>
        <taxon>Bacteroidales</taxon>
        <taxon>Muribaculaceae</taxon>
        <taxon>Muribaculaceae incertae sedis</taxon>
        <taxon>Candidatus Merdivivens</taxon>
    </lineage>
</organism>
<dbReference type="AlphaFoldDB" id="A0A9D9N9Q5"/>
<comment type="caution">
    <text evidence="7">The sequence shown here is derived from an EMBL/GenBank/DDBJ whole genome shotgun (WGS) entry which is preliminary data.</text>
</comment>
<keyword evidence="5" id="KW-0812">Transmembrane</keyword>
<dbReference type="SUPFAM" id="SSF48452">
    <property type="entry name" value="TPR-like"/>
    <property type="match status" value="1"/>
</dbReference>
<dbReference type="Pfam" id="PF12833">
    <property type="entry name" value="HTH_18"/>
    <property type="match status" value="1"/>
</dbReference>
<dbReference type="PANTHER" id="PTHR43280:SF29">
    <property type="entry name" value="ARAC-FAMILY TRANSCRIPTIONAL REGULATOR"/>
    <property type="match status" value="1"/>
</dbReference>
<protein>
    <submittedName>
        <fullName evidence="7">Helix-turn-helix domain-containing protein</fullName>
    </submittedName>
</protein>
<dbReference type="PROSITE" id="PS00041">
    <property type="entry name" value="HTH_ARAC_FAMILY_1"/>
    <property type="match status" value="1"/>
</dbReference>
<feature type="repeat" description="TPR" evidence="4">
    <location>
        <begin position="278"/>
        <end position="311"/>
    </location>
</feature>